<organism evidence="1">
    <name type="scientific">Podoviridae sp. ct90d35</name>
    <dbReference type="NCBI Taxonomy" id="2827724"/>
    <lineage>
        <taxon>Viruses</taxon>
        <taxon>Duplodnaviria</taxon>
        <taxon>Heunggongvirae</taxon>
        <taxon>Uroviricota</taxon>
        <taxon>Caudoviricetes</taxon>
    </lineage>
</organism>
<sequence length="65" mass="7460">MEKQAVYESIRAFSRRGILSERQLRMLVARGKVPGVRTARGFKINVGQFLAKLENLSRKAQRVDK</sequence>
<dbReference type="EMBL" id="BK032865">
    <property type="protein sequence ID" value="DAF64675.1"/>
    <property type="molecule type" value="Genomic_DNA"/>
</dbReference>
<reference evidence="1" key="1">
    <citation type="journal article" date="2021" name="Proc. Natl. Acad. Sci. U.S.A.">
        <title>A Catalog of Tens of Thousands of Viruses from Human Metagenomes Reveals Hidden Associations with Chronic Diseases.</title>
        <authorList>
            <person name="Tisza M.J."/>
            <person name="Buck C.B."/>
        </authorList>
    </citation>
    <scope>NUCLEOTIDE SEQUENCE</scope>
    <source>
        <strain evidence="1">Ct90d35</strain>
    </source>
</reference>
<name>A0A8S5TNG7_9CAUD</name>
<protein>
    <submittedName>
        <fullName evidence="1">Uncharacterized protein</fullName>
    </submittedName>
</protein>
<accession>A0A8S5TNG7</accession>
<evidence type="ECO:0000313" key="1">
    <source>
        <dbReference type="EMBL" id="DAF64675.1"/>
    </source>
</evidence>
<proteinExistence type="predicted"/>